<comment type="caution">
    <text evidence="2">The sequence shown here is derived from an EMBL/GenBank/DDBJ whole genome shotgun (WGS) entry which is preliminary data.</text>
</comment>
<evidence type="ECO:0000256" key="1">
    <source>
        <dbReference type="SAM" id="SignalP"/>
    </source>
</evidence>
<name>A0A4R6DML4_9RHOO</name>
<dbReference type="OrthoDB" id="195620at2"/>
<organism evidence="2 3">
    <name type="scientific">Azoarcus indigens</name>
    <dbReference type="NCBI Taxonomy" id="29545"/>
    <lineage>
        <taxon>Bacteria</taxon>
        <taxon>Pseudomonadati</taxon>
        <taxon>Pseudomonadota</taxon>
        <taxon>Betaproteobacteria</taxon>
        <taxon>Rhodocyclales</taxon>
        <taxon>Zoogloeaceae</taxon>
        <taxon>Azoarcus</taxon>
    </lineage>
</organism>
<keyword evidence="1" id="KW-0732">Signal</keyword>
<dbReference type="Proteomes" id="UP000295129">
    <property type="component" value="Unassembled WGS sequence"/>
</dbReference>
<sequence length="176" mass="20224">MSPRLLLHMLSLSLAALLSPPSMSAPSADTGPRIEVRYDHPERFSEFSGFNAGLERKDSAAWLKALRAHLTRQADRTLPAGQRLDITITELRRAGSYEPWHGPRFSDVRIVRDIYPPRIDLSFRLTDAEGRELARGSRQLRDPAFMMSSNRYPGDELRYEKALVDDWLRREFGRRS</sequence>
<evidence type="ECO:0000313" key="3">
    <source>
        <dbReference type="Proteomes" id="UP000295129"/>
    </source>
</evidence>
<gene>
    <name evidence="2" type="ORF">C7389_12719</name>
</gene>
<evidence type="ECO:0000313" key="2">
    <source>
        <dbReference type="EMBL" id="TDN46090.1"/>
    </source>
</evidence>
<reference evidence="2 3" key="1">
    <citation type="submission" date="2019-03" db="EMBL/GenBank/DDBJ databases">
        <title>Genomic Encyclopedia of Type Strains, Phase IV (KMG-IV): sequencing the most valuable type-strain genomes for metagenomic binning, comparative biology and taxonomic classification.</title>
        <authorList>
            <person name="Goeker M."/>
        </authorList>
    </citation>
    <scope>NUCLEOTIDE SEQUENCE [LARGE SCALE GENOMIC DNA]</scope>
    <source>
        <strain evidence="2 3">DSM 12121</strain>
    </source>
</reference>
<dbReference type="EMBL" id="SNVV01000027">
    <property type="protein sequence ID" value="TDN46090.1"/>
    <property type="molecule type" value="Genomic_DNA"/>
</dbReference>
<accession>A0A4R6DML4</accession>
<proteinExistence type="predicted"/>
<dbReference type="AlphaFoldDB" id="A0A4R6DML4"/>
<feature type="signal peptide" evidence="1">
    <location>
        <begin position="1"/>
        <end position="24"/>
    </location>
</feature>
<feature type="chain" id="PRO_5020395465" description="DUF3016 family protein" evidence="1">
    <location>
        <begin position="25"/>
        <end position="176"/>
    </location>
</feature>
<dbReference type="InterPro" id="IPR021557">
    <property type="entry name" value="DUF3016"/>
</dbReference>
<dbReference type="Pfam" id="PF11454">
    <property type="entry name" value="DUF3016"/>
    <property type="match status" value="1"/>
</dbReference>
<dbReference type="RefSeq" id="WP_133594729.1">
    <property type="nucleotide sequence ID" value="NZ_SNVV01000027.1"/>
</dbReference>
<protein>
    <recommendedName>
        <fullName evidence="4">DUF3016 family protein</fullName>
    </recommendedName>
</protein>
<evidence type="ECO:0008006" key="4">
    <source>
        <dbReference type="Google" id="ProtNLM"/>
    </source>
</evidence>
<keyword evidence="3" id="KW-1185">Reference proteome</keyword>